<dbReference type="AlphaFoldDB" id="A0A0B2RJ34"/>
<sequence>MGFLERVKDEFVSKYGGGKTALLLPKLRERMQYYVDHPQEISKLAKELLVFYKPQGIHVVEQDRLLYLTNCRFKLHSMSA</sequence>
<proteinExistence type="predicted"/>
<dbReference type="Proteomes" id="UP000053555">
    <property type="component" value="Unassembled WGS sequence"/>
</dbReference>
<gene>
    <name evidence="1" type="ORF">glysoja_048373</name>
</gene>
<dbReference type="EMBL" id="KN650490">
    <property type="protein sequence ID" value="KHN31822.1"/>
    <property type="molecule type" value="Genomic_DNA"/>
</dbReference>
<accession>A0A0B2RJ34</accession>
<reference evidence="1" key="1">
    <citation type="submission" date="2014-07" db="EMBL/GenBank/DDBJ databases">
        <title>Identification of a novel salt tolerance gene in wild soybean by whole-genome sequencing.</title>
        <authorList>
            <person name="Lam H.-M."/>
            <person name="Qi X."/>
            <person name="Li M.-W."/>
            <person name="Liu X."/>
            <person name="Xie M."/>
            <person name="Ni M."/>
            <person name="Xu X."/>
        </authorList>
    </citation>
    <scope>NUCLEOTIDE SEQUENCE [LARGE SCALE GENOMIC DNA]</scope>
    <source>
        <tissue evidence="1">Root</tissue>
    </source>
</reference>
<name>A0A0B2RJ34_GLYSO</name>
<protein>
    <submittedName>
        <fullName evidence="1">Vesicle-associated membrane protein 722</fullName>
    </submittedName>
</protein>
<organism evidence="1">
    <name type="scientific">Glycine soja</name>
    <name type="common">Wild soybean</name>
    <dbReference type="NCBI Taxonomy" id="3848"/>
    <lineage>
        <taxon>Eukaryota</taxon>
        <taxon>Viridiplantae</taxon>
        <taxon>Streptophyta</taxon>
        <taxon>Embryophyta</taxon>
        <taxon>Tracheophyta</taxon>
        <taxon>Spermatophyta</taxon>
        <taxon>Magnoliopsida</taxon>
        <taxon>eudicotyledons</taxon>
        <taxon>Gunneridae</taxon>
        <taxon>Pentapetalae</taxon>
        <taxon>rosids</taxon>
        <taxon>fabids</taxon>
        <taxon>Fabales</taxon>
        <taxon>Fabaceae</taxon>
        <taxon>Papilionoideae</taxon>
        <taxon>50 kb inversion clade</taxon>
        <taxon>NPAAA clade</taxon>
        <taxon>indigoferoid/millettioid clade</taxon>
        <taxon>Phaseoleae</taxon>
        <taxon>Glycine</taxon>
        <taxon>Glycine subgen. Soja</taxon>
    </lineage>
</organism>
<evidence type="ECO:0000313" key="1">
    <source>
        <dbReference type="EMBL" id="KHN31822.1"/>
    </source>
</evidence>